<accession>A0ABN1HQJ9</accession>
<dbReference type="Proteomes" id="UP001500238">
    <property type="component" value="Unassembled WGS sequence"/>
</dbReference>
<sequence length="259" mass="27511">MHVISARLAHTAISRAARLSGDRSGVALVEFAFALPLILLLGVGGLETANFMSASLRMSQIAMTVADNAGRVRTSIDETDINELMMGAKKIGEPIAFAANGRIILSDLEQRTNTTGGATSVTTANPNGYRQWIRWQRCAGALNVTSSYGLPLDAAGAAVTNLDSTANTDHGAVETKSMILGMGPSDNMIAASTGTAVMVAEVVYTYKPITPIGLFRGWTIRRLQAFNVRQRTDYIVRNDSGASGNARSDCRLFSPTVPS</sequence>
<keyword evidence="2" id="KW-1133">Transmembrane helix</keyword>
<gene>
    <name evidence="4" type="ORF">GCM10009102_09670</name>
</gene>
<protein>
    <recommendedName>
        <fullName evidence="3">TadE-like domain-containing protein</fullName>
    </recommendedName>
</protein>
<evidence type="ECO:0000256" key="1">
    <source>
        <dbReference type="SAM" id="MobiDB-lite"/>
    </source>
</evidence>
<evidence type="ECO:0000256" key="2">
    <source>
        <dbReference type="SAM" id="Phobius"/>
    </source>
</evidence>
<dbReference type="Pfam" id="PF07811">
    <property type="entry name" value="TadE"/>
    <property type="match status" value="1"/>
</dbReference>
<comment type="caution">
    <text evidence="4">The sequence shown here is derived from an EMBL/GenBank/DDBJ whole genome shotgun (WGS) entry which is preliminary data.</text>
</comment>
<evidence type="ECO:0000259" key="3">
    <source>
        <dbReference type="Pfam" id="PF07811"/>
    </source>
</evidence>
<feature type="region of interest" description="Disordered" evidence="1">
    <location>
        <begin position="239"/>
        <end position="259"/>
    </location>
</feature>
<dbReference type="EMBL" id="BAAAES010000007">
    <property type="protein sequence ID" value="GAA0662776.1"/>
    <property type="molecule type" value="Genomic_DNA"/>
</dbReference>
<name>A0ABN1HQJ9_9SPHN</name>
<dbReference type="RefSeq" id="WP_163958643.1">
    <property type="nucleotide sequence ID" value="NZ_BAAAES010000007.1"/>
</dbReference>
<evidence type="ECO:0000313" key="5">
    <source>
        <dbReference type="Proteomes" id="UP001500238"/>
    </source>
</evidence>
<evidence type="ECO:0000313" key="4">
    <source>
        <dbReference type="EMBL" id="GAA0662776.1"/>
    </source>
</evidence>
<keyword evidence="5" id="KW-1185">Reference proteome</keyword>
<organism evidence="4 5">
    <name type="scientific">Sphingomonas insulae</name>
    <dbReference type="NCBI Taxonomy" id="424800"/>
    <lineage>
        <taxon>Bacteria</taxon>
        <taxon>Pseudomonadati</taxon>
        <taxon>Pseudomonadota</taxon>
        <taxon>Alphaproteobacteria</taxon>
        <taxon>Sphingomonadales</taxon>
        <taxon>Sphingomonadaceae</taxon>
        <taxon>Sphingomonas</taxon>
    </lineage>
</organism>
<feature type="domain" description="TadE-like" evidence="3">
    <location>
        <begin position="25"/>
        <end position="66"/>
    </location>
</feature>
<keyword evidence="2" id="KW-0472">Membrane</keyword>
<dbReference type="InterPro" id="IPR012495">
    <property type="entry name" value="TadE-like_dom"/>
</dbReference>
<reference evidence="4 5" key="1">
    <citation type="journal article" date="2019" name="Int. J. Syst. Evol. Microbiol.">
        <title>The Global Catalogue of Microorganisms (GCM) 10K type strain sequencing project: providing services to taxonomists for standard genome sequencing and annotation.</title>
        <authorList>
            <consortium name="The Broad Institute Genomics Platform"/>
            <consortium name="The Broad Institute Genome Sequencing Center for Infectious Disease"/>
            <person name="Wu L."/>
            <person name="Ma J."/>
        </authorList>
    </citation>
    <scope>NUCLEOTIDE SEQUENCE [LARGE SCALE GENOMIC DNA]</scope>
    <source>
        <strain evidence="4 5">JCM 14603</strain>
    </source>
</reference>
<feature type="transmembrane region" description="Helical" evidence="2">
    <location>
        <begin position="25"/>
        <end position="46"/>
    </location>
</feature>
<proteinExistence type="predicted"/>
<keyword evidence="2" id="KW-0812">Transmembrane</keyword>